<comment type="subcellular location">
    <subcellularLocation>
        <location evidence="1">Cell outer membrane</location>
        <topology evidence="1">Multi-pass membrane protein</topology>
    </subcellularLocation>
</comment>
<protein>
    <submittedName>
        <fullName evidence="8">Carboxypeptidase family protein</fullName>
    </submittedName>
</protein>
<keyword evidence="5" id="KW-0472">Membrane</keyword>
<keyword evidence="8" id="KW-0378">Hydrolase</keyword>
<keyword evidence="9" id="KW-1185">Reference proteome</keyword>
<dbReference type="GO" id="GO:0004180">
    <property type="term" value="F:carboxypeptidase activity"/>
    <property type="evidence" value="ECO:0007669"/>
    <property type="project" value="UniProtKB-KW"/>
</dbReference>
<comment type="caution">
    <text evidence="8">The sequence shown here is derived from an EMBL/GenBank/DDBJ whole genome shotgun (WGS) entry which is preliminary data.</text>
</comment>
<feature type="domain" description="TonB-dependent transporter Oar-like beta-barrel" evidence="7">
    <location>
        <begin position="296"/>
        <end position="1123"/>
    </location>
</feature>
<sequence>MSNSVQPMSCKTVGQQLTSKLTGTTPTEMLVCRCRLVPRGSQTKDDLKTMHLHNCNLRGVLCSITVFASCCALWLPSALGQVTSGSIYGTVTDQTSAVIPGAVVTATNLSTSAARTTKTDTSGDYSFPVLDPGDYNVAVQMVGFQSQTQANLRLDTNQNVHVSFNLQPGSIEQNMTVEARTALVDTRESQIGNTVDSKRIQDLPLNGRNAYDLVPIVPGVTNYIPDIPTGSRAGTQLTINGVSRGTAFYLDGTFNNDVQLGGNLLPNPDALHEFRVLTSNFDAEFGRLAGGVVSVVTRSGSNQYHALAYNYLRNSVFNAKNWFLTSVTPLRQNQFGGNIGGPIPMTDGHGFFFSSYQGLRTRQPANVAFSSLLTPTALERTGDFRNTPAASRPNVSCLGIQYKICPNLLDPVAQNALKFVPVGDSTSGPNYGHPAEQGADGNINVDQGMARVDYQLGQDHQLSAMYFQSRGNSNSPTIGGNQILSYSGMRTYEGQYNSVVSDIWTISPTKVNSVRAYYSLNHYVVDNIYRNQHLLPDLGSQAAMGANNSTQPRFDIKGYWQMGTTQTGPVNTATTTLGISDTFNWVLGRLELKFGGAYLWVRGAGTSVGISNGFFTFSGSATGNALLDFLEGKASLTQNNGVFVRTHSPDPSLFVQNNWRLTRRFTIDLGLRWEYYTPQTGQNNTGTFVAGVQSTRFPTAPLGLLTSGDQGIPDGILHTPWNTFAPRFGFAYDLFGNGLTSLRGAYGVFYSALDQPQLAGLVQQPFSRSVSVSRTPNLVTPYAPETDPFPYIASPSTAVFLPGANIFSLPPGVRNIPSVQQFSVGVQQQFSSKWSSEINYVGNVGRHFYTSFDENSPVYNASCTSATCGTTLGQNNRRPYQHQLTPTTYAYGAITLYAPIVNSSYHSLQATLARRFDQRFSIQASFVWSKVIGYGPLTNAYDLRSSRGVLDIDVPLNFVASYLFVIPGVHRFGLFGRQLLDGWQINGVTILRSGQPFNVTSGTDTNFDGIGNDRPNLIGNPHLPSGRGRIVTTKAFFNTSTFATPPPGTPYGNTPFNLLYGPQYVDTDLSAFKTFPIERDVTLQFRSEVFNVFNNVNLNAPQSALNSPAFGTISSSGAPRIVQLALRLSF</sequence>
<keyword evidence="8" id="KW-0121">Carboxypeptidase</keyword>
<dbReference type="GO" id="GO:0009279">
    <property type="term" value="C:cell outer membrane"/>
    <property type="evidence" value="ECO:0007669"/>
    <property type="project" value="UniProtKB-SubCell"/>
</dbReference>
<dbReference type="SUPFAM" id="SSF49464">
    <property type="entry name" value="Carboxypeptidase regulatory domain-like"/>
    <property type="match status" value="1"/>
</dbReference>
<dbReference type="OrthoDB" id="97893at2"/>
<keyword evidence="4" id="KW-0812">Transmembrane</keyword>
<keyword evidence="3" id="KW-1134">Transmembrane beta strand</keyword>
<dbReference type="PANTHER" id="PTHR30069:SF46">
    <property type="entry name" value="OAR PROTEIN"/>
    <property type="match status" value="1"/>
</dbReference>
<evidence type="ECO:0000313" key="8">
    <source>
        <dbReference type="EMBL" id="RSL18862.1"/>
    </source>
</evidence>
<evidence type="ECO:0000256" key="6">
    <source>
        <dbReference type="ARBA" id="ARBA00023237"/>
    </source>
</evidence>
<dbReference type="SUPFAM" id="SSF56935">
    <property type="entry name" value="Porins"/>
    <property type="match status" value="1"/>
</dbReference>
<dbReference type="AlphaFoldDB" id="A0A428MPQ2"/>
<dbReference type="InterPro" id="IPR036942">
    <property type="entry name" value="Beta-barrel_TonB_sf"/>
</dbReference>
<dbReference type="GO" id="GO:0015344">
    <property type="term" value="F:siderophore uptake transmembrane transporter activity"/>
    <property type="evidence" value="ECO:0007669"/>
    <property type="project" value="TreeGrafter"/>
</dbReference>
<evidence type="ECO:0000313" key="9">
    <source>
        <dbReference type="Proteomes" id="UP000269669"/>
    </source>
</evidence>
<dbReference type="Pfam" id="PF13620">
    <property type="entry name" value="CarboxypepD_reg"/>
    <property type="match status" value="1"/>
</dbReference>
<evidence type="ECO:0000256" key="4">
    <source>
        <dbReference type="ARBA" id="ARBA00022692"/>
    </source>
</evidence>
<name>A0A428MPQ2_9BACT</name>
<evidence type="ECO:0000256" key="5">
    <source>
        <dbReference type="ARBA" id="ARBA00023136"/>
    </source>
</evidence>
<keyword evidence="8" id="KW-0645">Protease</keyword>
<accession>A0A428MPQ2</accession>
<dbReference type="Pfam" id="PF25183">
    <property type="entry name" value="OMP_b-brl_4"/>
    <property type="match status" value="1"/>
</dbReference>
<keyword evidence="6" id="KW-0998">Cell outer membrane</keyword>
<evidence type="ECO:0000259" key="7">
    <source>
        <dbReference type="Pfam" id="PF25183"/>
    </source>
</evidence>
<evidence type="ECO:0000256" key="2">
    <source>
        <dbReference type="ARBA" id="ARBA00022448"/>
    </source>
</evidence>
<dbReference type="Gene3D" id="2.60.40.1120">
    <property type="entry name" value="Carboxypeptidase-like, regulatory domain"/>
    <property type="match status" value="1"/>
</dbReference>
<dbReference type="InterPro" id="IPR057601">
    <property type="entry name" value="Oar-like_b-barrel"/>
</dbReference>
<dbReference type="Gene3D" id="2.40.170.20">
    <property type="entry name" value="TonB-dependent receptor, beta-barrel domain"/>
    <property type="match status" value="1"/>
</dbReference>
<dbReference type="GO" id="GO:0044718">
    <property type="term" value="P:siderophore transmembrane transport"/>
    <property type="evidence" value="ECO:0007669"/>
    <property type="project" value="TreeGrafter"/>
</dbReference>
<gene>
    <name evidence="8" type="ORF">EDE15_4467</name>
</gene>
<dbReference type="InterPro" id="IPR008969">
    <property type="entry name" value="CarboxyPept-like_regulatory"/>
</dbReference>
<evidence type="ECO:0000256" key="1">
    <source>
        <dbReference type="ARBA" id="ARBA00004571"/>
    </source>
</evidence>
<evidence type="ECO:0000256" key="3">
    <source>
        <dbReference type="ARBA" id="ARBA00022452"/>
    </source>
</evidence>
<proteinExistence type="predicted"/>
<dbReference type="Proteomes" id="UP000269669">
    <property type="component" value="Unassembled WGS sequence"/>
</dbReference>
<keyword evidence="2" id="KW-0813">Transport</keyword>
<reference evidence="8 9" key="1">
    <citation type="submission" date="2018-12" db="EMBL/GenBank/DDBJ databases">
        <title>Sequencing of bacterial isolates from soil warming experiment in Harvard Forest, Massachusetts, USA.</title>
        <authorList>
            <person name="Deangelis K."/>
        </authorList>
    </citation>
    <scope>NUCLEOTIDE SEQUENCE [LARGE SCALE GENOMIC DNA]</scope>
    <source>
        <strain evidence="8 9">EB153</strain>
    </source>
</reference>
<dbReference type="PANTHER" id="PTHR30069">
    <property type="entry name" value="TONB-DEPENDENT OUTER MEMBRANE RECEPTOR"/>
    <property type="match status" value="1"/>
</dbReference>
<organism evidence="8 9">
    <name type="scientific">Edaphobacter aggregans</name>
    <dbReference type="NCBI Taxonomy" id="570835"/>
    <lineage>
        <taxon>Bacteria</taxon>
        <taxon>Pseudomonadati</taxon>
        <taxon>Acidobacteriota</taxon>
        <taxon>Terriglobia</taxon>
        <taxon>Terriglobales</taxon>
        <taxon>Acidobacteriaceae</taxon>
        <taxon>Edaphobacter</taxon>
    </lineage>
</organism>
<dbReference type="EMBL" id="RSDW01000001">
    <property type="protein sequence ID" value="RSL18862.1"/>
    <property type="molecule type" value="Genomic_DNA"/>
</dbReference>
<dbReference type="InterPro" id="IPR039426">
    <property type="entry name" value="TonB-dep_rcpt-like"/>
</dbReference>